<dbReference type="AlphaFoldDB" id="A0A1U9ZWW5"/>
<dbReference type="InterPro" id="IPR028994">
    <property type="entry name" value="Integrin_alpha_N"/>
</dbReference>
<dbReference type="SUPFAM" id="SSF69318">
    <property type="entry name" value="Integrin alpha N-terminal domain"/>
    <property type="match status" value="1"/>
</dbReference>
<gene>
    <name evidence="3" type="ORF">BKM31_14160</name>
</gene>
<dbReference type="STRING" id="1909395.BKM31_14160"/>
<dbReference type="Pfam" id="PF18896">
    <property type="entry name" value="SLT_3"/>
    <property type="match status" value="1"/>
</dbReference>
<dbReference type="InterPro" id="IPR023346">
    <property type="entry name" value="Lysozyme-like_dom_sf"/>
</dbReference>
<dbReference type="EMBL" id="CP017717">
    <property type="protein sequence ID" value="AQZ62451.1"/>
    <property type="molecule type" value="Genomic_DNA"/>
</dbReference>
<dbReference type="InterPro" id="IPR013517">
    <property type="entry name" value="FG-GAP"/>
</dbReference>
<name>A0A1U9ZWW5_9ACTN</name>
<feature type="domain" description="Transglycosylase SLT" evidence="2">
    <location>
        <begin position="2"/>
        <end position="69"/>
    </location>
</feature>
<reference evidence="4" key="1">
    <citation type="journal article" date="2017" name="Med. Chem. Commun.">
        <title>Nonomuraea sp. ATCC 55076 harbours the largest actinomycete chromosome to date and the kistamicin biosynthetic gene cluster.</title>
        <authorList>
            <person name="Nazari B."/>
            <person name="Forneris C.C."/>
            <person name="Gibson M.I."/>
            <person name="Moon K."/>
            <person name="Schramma K.R."/>
            <person name="Seyedsayamdost M.R."/>
        </authorList>
    </citation>
    <scope>NUCLEOTIDE SEQUENCE [LARGE SCALE GENOMIC DNA]</scope>
    <source>
        <strain evidence="4">ATCC 55076</strain>
    </source>
</reference>
<organism evidence="3 4">
    <name type="scientific">[Actinomadura] parvosata subsp. kistnae</name>
    <dbReference type="NCBI Taxonomy" id="1909395"/>
    <lineage>
        <taxon>Bacteria</taxon>
        <taxon>Bacillati</taxon>
        <taxon>Actinomycetota</taxon>
        <taxon>Actinomycetes</taxon>
        <taxon>Streptosporangiales</taxon>
        <taxon>Streptosporangiaceae</taxon>
        <taxon>Nonomuraea</taxon>
    </lineage>
</organism>
<proteinExistence type="predicted"/>
<dbReference type="Pfam" id="PF13517">
    <property type="entry name" value="FG-GAP_3"/>
    <property type="match status" value="1"/>
</dbReference>
<accession>A0A1U9ZWW5</accession>
<dbReference type="KEGG" id="noa:BKM31_14160"/>
<protein>
    <recommendedName>
        <fullName evidence="2">Transglycosylase SLT domain-containing protein</fullName>
    </recommendedName>
</protein>
<dbReference type="Gene3D" id="2.130.10.130">
    <property type="entry name" value="Integrin alpha, N-terminal"/>
    <property type="match status" value="1"/>
</dbReference>
<evidence type="ECO:0000259" key="2">
    <source>
        <dbReference type="Pfam" id="PF18896"/>
    </source>
</evidence>
<keyword evidence="4" id="KW-1185">Reference proteome</keyword>
<dbReference type="Proteomes" id="UP000190797">
    <property type="component" value="Chromosome"/>
</dbReference>
<dbReference type="InterPro" id="IPR043992">
    <property type="entry name" value="SLT_3"/>
</dbReference>
<evidence type="ECO:0000313" key="3">
    <source>
        <dbReference type="EMBL" id="AQZ62451.1"/>
    </source>
</evidence>
<keyword evidence="1" id="KW-0732">Signal</keyword>
<evidence type="ECO:0000313" key="4">
    <source>
        <dbReference type="Proteomes" id="UP000190797"/>
    </source>
</evidence>
<evidence type="ECO:0000256" key="1">
    <source>
        <dbReference type="ARBA" id="ARBA00022729"/>
    </source>
</evidence>
<sequence length="374" mass="39957">MTAVAVALAESGCNPGASHTNTNGTVDRGLWQINSIHPYSSECLFDAQCNANAAYAISGGGSNWKPWVTYNTGAYQKYLDRARAAVERLAVGERPVDRSEGDVTGDAFGDLTAVDAEGRLVVYANGIKTPSYGGKPFLTRTWAGDNTNWSAYAGSITTADVTGDGFADLLTLTSDGKLDIYPNASKIGNGAYFTSAFWSYPNWGSYTNIAAGDVNHDGFADLAATTTDGHLHVYVNTRETGADAKPFRSLTWDYTSGWGNDVIDIAIGDATGDGFGDLLAIRTNGYLSLFANGIKLPGQDRPFTDLTWSAQAGWDHVLDITASDLTGDGFADLMAIADTGELQVYANGSQIWNGTPYRGATWIYDTWDNVHHIA</sequence>
<dbReference type="SUPFAM" id="SSF53955">
    <property type="entry name" value="Lysozyme-like"/>
    <property type="match status" value="1"/>
</dbReference>